<reference evidence="3 5" key="2">
    <citation type="submission" date="2020-06" db="EMBL/GenBank/DDBJ databases">
        <title>Complete genome of Paenibacillus barcinonensis KACC11450.</title>
        <authorList>
            <person name="Kim M."/>
            <person name="Park Y.-J."/>
            <person name="Shin J.-H."/>
        </authorList>
    </citation>
    <scope>NUCLEOTIDE SEQUENCE [LARGE SCALE GENOMIC DNA]</scope>
    <source>
        <strain evidence="3 5">KACC11450</strain>
    </source>
</reference>
<evidence type="ECO:0000313" key="5">
    <source>
        <dbReference type="Proteomes" id="UP000509327"/>
    </source>
</evidence>
<dbReference type="Proteomes" id="UP000247790">
    <property type="component" value="Unassembled WGS sequence"/>
</dbReference>
<keyword evidence="5" id="KW-1185">Reference proteome</keyword>
<dbReference type="Proteomes" id="UP000509327">
    <property type="component" value="Chromosome"/>
</dbReference>
<dbReference type="OrthoDB" id="9128994at2"/>
<evidence type="ECO:0000256" key="1">
    <source>
        <dbReference type="SAM" id="Coils"/>
    </source>
</evidence>
<organism evidence="2 4">
    <name type="scientific">Paenibacillus barcinonensis</name>
    <dbReference type="NCBI Taxonomy" id="198119"/>
    <lineage>
        <taxon>Bacteria</taxon>
        <taxon>Bacillati</taxon>
        <taxon>Bacillota</taxon>
        <taxon>Bacilli</taxon>
        <taxon>Bacillales</taxon>
        <taxon>Paenibacillaceae</taxon>
        <taxon>Paenibacillus</taxon>
    </lineage>
</organism>
<dbReference type="AlphaFoldDB" id="A0A2V4WHB1"/>
<gene>
    <name evidence="2" type="ORF">DFQ00_102334</name>
    <name evidence="3" type="ORF">HUB98_05910</name>
</gene>
<dbReference type="RefSeq" id="WP_110894646.1">
    <property type="nucleotide sequence ID" value="NZ_CP054614.1"/>
</dbReference>
<accession>A0A2V4WHB1</accession>
<evidence type="ECO:0000313" key="2">
    <source>
        <dbReference type="EMBL" id="PYE51540.1"/>
    </source>
</evidence>
<dbReference type="EMBL" id="QJSW01000002">
    <property type="protein sequence ID" value="PYE51540.1"/>
    <property type="molecule type" value="Genomic_DNA"/>
</dbReference>
<dbReference type="EMBL" id="CP054614">
    <property type="protein sequence ID" value="QKS55916.1"/>
    <property type="molecule type" value="Genomic_DNA"/>
</dbReference>
<keyword evidence="1" id="KW-0175">Coiled coil</keyword>
<protein>
    <submittedName>
        <fullName evidence="2">Uncharacterized protein</fullName>
    </submittedName>
</protein>
<evidence type="ECO:0000313" key="4">
    <source>
        <dbReference type="Proteomes" id="UP000247790"/>
    </source>
</evidence>
<sequence>MGVWESSSIEKNFDEIVQEIEKMKDLTTSKFKKLEESTGLAKIKHLVPLKLSEFCVRRSEHRDGWYNDKPILRVEWNSSDIDKLVQQGGLLNGVNYKENWHYTYVFFDENKNDALEKMISFICAIADTDKDIHLKNVERVKSNKETETKVFDLLKQVGIRNSYYGYKTGRSRQTTELYYNFPTEIRKQIPTQYSENRLEELKKSLIDQIKKIWNDEVYKMKQARVKKEKEEKEKEYNKMLALLLAKYDLELTDSWKELNEAIIDRNKYLRLAHCLEANRNDWTDGYSYAESGLSDFVTESDLDYKIYDNISSYIYDKWDGDGRVFRDCEHNYSVIYSIAAKEDPQLYKDYQTVQEHLEFEEGW</sequence>
<proteinExistence type="predicted"/>
<name>A0A2V4WHB1_PAEBA</name>
<evidence type="ECO:0000313" key="3">
    <source>
        <dbReference type="EMBL" id="QKS55916.1"/>
    </source>
</evidence>
<feature type="coiled-coil region" evidence="1">
    <location>
        <begin position="218"/>
        <end position="246"/>
    </location>
</feature>
<reference evidence="2 4" key="1">
    <citation type="submission" date="2018-06" db="EMBL/GenBank/DDBJ databases">
        <title>Genomic Encyclopedia of Type Strains, Phase III (KMG-III): the genomes of soil and plant-associated and newly described type strains.</title>
        <authorList>
            <person name="Whitman W."/>
        </authorList>
    </citation>
    <scope>NUCLEOTIDE SEQUENCE [LARGE SCALE GENOMIC DNA]</scope>
    <source>
        <strain evidence="2 4">CECT 7022</strain>
    </source>
</reference>